<organism evidence="2 3">
    <name type="scientific">Ancylostoma ceylanicum</name>
    <dbReference type="NCBI Taxonomy" id="53326"/>
    <lineage>
        <taxon>Eukaryota</taxon>
        <taxon>Metazoa</taxon>
        <taxon>Ecdysozoa</taxon>
        <taxon>Nematoda</taxon>
        <taxon>Chromadorea</taxon>
        <taxon>Rhabditida</taxon>
        <taxon>Rhabditina</taxon>
        <taxon>Rhabditomorpha</taxon>
        <taxon>Strongyloidea</taxon>
        <taxon>Ancylostomatidae</taxon>
        <taxon>Ancylostomatinae</taxon>
        <taxon>Ancylostoma</taxon>
    </lineage>
</organism>
<proteinExistence type="predicted"/>
<dbReference type="EMBL" id="JARK01001342">
    <property type="protein sequence ID" value="EYC29243.1"/>
    <property type="molecule type" value="Genomic_DNA"/>
</dbReference>
<feature type="compositionally biased region" description="Basic and acidic residues" evidence="1">
    <location>
        <begin position="1"/>
        <end position="10"/>
    </location>
</feature>
<gene>
    <name evidence="2" type="primary">Acey_s0006.g2864</name>
    <name evidence="2" type="ORF">Y032_0006g2864</name>
</gene>
<name>A0A016VR48_9BILA</name>
<reference evidence="3" key="1">
    <citation type="journal article" date="2015" name="Nat. Genet.">
        <title>The genome and transcriptome of the zoonotic hookworm Ancylostoma ceylanicum identify infection-specific gene families.</title>
        <authorList>
            <person name="Schwarz E.M."/>
            <person name="Hu Y."/>
            <person name="Antoshechkin I."/>
            <person name="Miller M.M."/>
            <person name="Sternberg P.W."/>
            <person name="Aroian R.V."/>
        </authorList>
    </citation>
    <scope>NUCLEOTIDE SEQUENCE</scope>
    <source>
        <strain evidence="3">HY135</strain>
    </source>
</reference>
<dbReference type="AlphaFoldDB" id="A0A016VR48"/>
<dbReference type="Proteomes" id="UP000024635">
    <property type="component" value="Unassembled WGS sequence"/>
</dbReference>
<comment type="caution">
    <text evidence="2">The sequence shown here is derived from an EMBL/GenBank/DDBJ whole genome shotgun (WGS) entry which is preliminary data.</text>
</comment>
<protein>
    <submittedName>
        <fullName evidence="2">Uncharacterized protein</fullName>
    </submittedName>
</protein>
<sequence length="115" mass="12665">MLEDERRDNARPAVPRAVPVPVGKSDSIPQTPQPKEVSQPILRLCASTPTTSQNAGECFLLGQKRDLAVSRPHSARFSLATCAGRRTCVASDDDRRRPLRFPARSMLIRGSRGRT</sequence>
<evidence type="ECO:0000313" key="3">
    <source>
        <dbReference type="Proteomes" id="UP000024635"/>
    </source>
</evidence>
<keyword evidence="3" id="KW-1185">Reference proteome</keyword>
<feature type="region of interest" description="Disordered" evidence="1">
    <location>
        <begin position="1"/>
        <end position="38"/>
    </location>
</feature>
<evidence type="ECO:0000313" key="2">
    <source>
        <dbReference type="EMBL" id="EYC29243.1"/>
    </source>
</evidence>
<evidence type="ECO:0000256" key="1">
    <source>
        <dbReference type="SAM" id="MobiDB-lite"/>
    </source>
</evidence>
<accession>A0A016VR48</accession>
<feature type="compositionally biased region" description="Low complexity" evidence="1">
    <location>
        <begin position="11"/>
        <end position="22"/>
    </location>
</feature>